<dbReference type="InterPro" id="IPR046939">
    <property type="entry name" value="TPPII_C_sf"/>
</dbReference>
<dbReference type="GO" id="GO:0006508">
    <property type="term" value="P:proteolysis"/>
    <property type="evidence" value="ECO:0007669"/>
    <property type="project" value="UniProtKB-KW"/>
</dbReference>
<dbReference type="GO" id="GO:0005829">
    <property type="term" value="C:cytosol"/>
    <property type="evidence" value="ECO:0007669"/>
    <property type="project" value="TreeGrafter"/>
</dbReference>
<proteinExistence type="inferred from homology"/>
<dbReference type="GO" id="GO:0008240">
    <property type="term" value="F:tripeptidyl-peptidase activity"/>
    <property type="evidence" value="ECO:0007669"/>
    <property type="project" value="UniProtKB-EC"/>
</dbReference>
<evidence type="ECO:0008006" key="16">
    <source>
        <dbReference type="Google" id="ProtNLM"/>
    </source>
</evidence>
<dbReference type="InterPro" id="IPR048384">
    <property type="entry name" value="TPPII_GBD"/>
</dbReference>
<feature type="region of interest" description="Disordered" evidence="9">
    <location>
        <begin position="1160"/>
        <end position="1190"/>
    </location>
</feature>
<evidence type="ECO:0000256" key="9">
    <source>
        <dbReference type="SAM" id="MobiDB-lite"/>
    </source>
</evidence>
<dbReference type="InterPro" id="IPR046940">
    <property type="entry name" value="TPPII_Ig-like_sf"/>
</dbReference>
<dbReference type="Pfam" id="PF21316">
    <property type="entry name" value="TPPII_GBD"/>
    <property type="match status" value="1"/>
</dbReference>
<dbReference type="SUPFAM" id="SSF52743">
    <property type="entry name" value="Subtilisin-like"/>
    <property type="match status" value="1"/>
</dbReference>
<dbReference type="Gene3D" id="2.60.40.3170">
    <property type="match status" value="1"/>
</dbReference>
<evidence type="ECO:0000259" key="14">
    <source>
        <dbReference type="Pfam" id="PF21316"/>
    </source>
</evidence>
<reference evidence="15" key="1">
    <citation type="submission" date="2021-01" db="EMBL/GenBank/DDBJ databases">
        <authorList>
            <person name="Corre E."/>
            <person name="Pelletier E."/>
            <person name="Niang G."/>
            <person name="Scheremetjew M."/>
            <person name="Finn R."/>
            <person name="Kale V."/>
            <person name="Holt S."/>
            <person name="Cochrane G."/>
            <person name="Meng A."/>
            <person name="Brown T."/>
            <person name="Cohen L."/>
        </authorList>
    </citation>
    <scope>NUCLEOTIDE SEQUENCE</scope>
    <source>
        <strain evidence="15">GSO104</strain>
    </source>
</reference>
<organism evidence="15">
    <name type="scientific">Ditylum brightwellii</name>
    <dbReference type="NCBI Taxonomy" id="49249"/>
    <lineage>
        <taxon>Eukaryota</taxon>
        <taxon>Sar</taxon>
        <taxon>Stramenopiles</taxon>
        <taxon>Ochrophyta</taxon>
        <taxon>Bacillariophyta</taxon>
        <taxon>Mediophyceae</taxon>
        <taxon>Lithodesmiophycidae</taxon>
        <taxon>Lithodesmiales</taxon>
        <taxon>Lithodesmiaceae</taxon>
        <taxon>Ditylum</taxon>
    </lineage>
</organism>
<dbReference type="InterPro" id="IPR022229">
    <property type="entry name" value="TPPII_Ig-like-2"/>
</dbReference>
<dbReference type="EMBL" id="HBNS01022138">
    <property type="protein sequence ID" value="CAE4612244.1"/>
    <property type="molecule type" value="Transcribed_RNA"/>
</dbReference>
<evidence type="ECO:0000259" key="12">
    <source>
        <dbReference type="Pfam" id="PF12580"/>
    </source>
</evidence>
<evidence type="ECO:0000256" key="2">
    <source>
        <dbReference type="ARBA" id="ARBA00011073"/>
    </source>
</evidence>
<name>A0A7S4VQE9_9STRA</name>
<feature type="chain" id="PRO_5031143367" description="Tripeptidyl-peptidase II" evidence="10">
    <location>
        <begin position="23"/>
        <end position="1449"/>
    </location>
</feature>
<dbReference type="InterPro" id="IPR022398">
    <property type="entry name" value="Peptidase_S8_His-AS"/>
</dbReference>
<dbReference type="Pfam" id="PF12580">
    <property type="entry name" value="TPPII"/>
    <property type="match status" value="1"/>
</dbReference>
<dbReference type="GO" id="GO:0004177">
    <property type="term" value="F:aminopeptidase activity"/>
    <property type="evidence" value="ECO:0007669"/>
    <property type="project" value="UniProtKB-KW"/>
</dbReference>
<evidence type="ECO:0000313" key="15">
    <source>
        <dbReference type="EMBL" id="CAE4612244.1"/>
    </source>
</evidence>
<evidence type="ECO:0000256" key="6">
    <source>
        <dbReference type="ARBA" id="ARBA00022825"/>
    </source>
</evidence>
<comment type="similarity">
    <text evidence="2 8">Belongs to the peptidase S8 family.</text>
</comment>
<accession>A0A7S4VQE9</accession>
<dbReference type="InterPro" id="IPR023828">
    <property type="entry name" value="Peptidase_S8_Ser-AS"/>
</dbReference>
<evidence type="ECO:0000259" key="13">
    <source>
        <dbReference type="Pfam" id="PF21223"/>
    </source>
</evidence>
<dbReference type="GO" id="GO:0004252">
    <property type="term" value="F:serine-type endopeptidase activity"/>
    <property type="evidence" value="ECO:0007669"/>
    <property type="project" value="UniProtKB-UniRule"/>
</dbReference>
<dbReference type="InterPro" id="IPR015500">
    <property type="entry name" value="Peptidase_S8_subtilisin-rel"/>
</dbReference>
<feature type="active site" description="Charge relay system" evidence="8">
    <location>
        <position position="86"/>
    </location>
</feature>
<keyword evidence="3" id="KW-0031">Aminopeptidase</keyword>
<evidence type="ECO:0000256" key="1">
    <source>
        <dbReference type="ARBA" id="ARBA00001910"/>
    </source>
</evidence>
<dbReference type="PROSITE" id="PS00138">
    <property type="entry name" value="SUBTILASE_SER"/>
    <property type="match status" value="1"/>
</dbReference>
<feature type="domain" description="Tripeptidyl peptidase II second Ig-like" evidence="12">
    <location>
        <begin position="934"/>
        <end position="1127"/>
    </location>
</feature>
<feature type="compositionally biased region" description="Basic and acidic residues" evidence="9">
    <location>
        <begin position="1325"/>
        <end position="1334"/>
    </location>
</feature>
<feature type="region of interest" description="Disordered" evidence="9">
    <location>
        <begin position="1318"/>
        <end position="1346"/>
    </location>
</feature>
<keyword evidence="4 8" id="KW-0645">Protease</keyword>
<dbReference type="InterPro" id="IPR050131">
    <property type="entry name" value="Peptidase_S8_subtilisin-like"/>
</dbReference>
<feature type="domain" description="Tripeptidyl-peptidase II galactose-binding" evidence="14">
    <location>
        <begin position="804"/>
        <end position="897"/>
    </location>
</feature>
<feature type="domain" description="Peptidase S8/S53" evidence="11">
    <location>
        <begin position="77"/>
        <end position="636"/>
    </location>
</feature>
<gene>
    <name evidence="15" type="ORF">DBRI00130_LOCUS17514</name>
</gene>
<keyword evidence="5 8" id="KW-0378">Hydrolase</keyword>
<feature type="active site" description="Charge relay system" evidence="8">
    <location>
        <position position="585"/>
    </location>
</feature>
<evidence type="ECO:0000256" key="4">
    <source>
        <dbReference type="ARBA" id="ARBA00022670"/>
    </source>
</evidence>
<feature type="compositionally biased region" description="Acidic residues" evidence="9">
    <location>
        <begin position="1335"/>
        <end position="1346"/>
    </location>
</feature>
<evidence type="ECO:0000259" key="11">
    <source>
        <dbReference type="Pfam" id="PF00082"/>
    </source>
</evidence>
<keyword evidence="10" id="KW-0732">Signal</keyword>
<sequence length="1449" mass="160143">MYRKNWFFHCWLVVSSVSVVQSVEGLSAHTAVTARFRSSLKMSKDNMIAISSKLGGIMPKTESNALSFVQRNPDYDGRGVTIGVLDTGIDPGAIGLGQTSTQKHKLIDIIDCTGSGDVDMSTIANATLITDPDTNDTHWEVKGLSGKTLKLSGSLNITDFPSSSEDDKNITFNVRLGIKSAYELYPRQLTSRVKRYRQQVFDEKQREHAKLIRDQMHEWNSKYSASSATQAQVQEKKDLQAKLEILESSSSASDEHHPSNDPGPVYDCIIFYDGNDYRAFVDTTEDGDLRELQSMTDYDKEFQYGTFSSVDMLNYAIHIYDDSKVLSIVCDAGAHGSHVAGIASACHHPTSVRKEGDDEEDSDINGVAPGANVISFKIGDTRLGSMETGTALTRALIMAIAKKCDVINLSYGEPYVLTNSGRFHELADEFVQRYGIVFVSSAGNNGPALSTVGAPGGSCESILSVGAYVSPSMMEAGYSLITKSKNAILLNDDTANDEEFKHHPSNVDSVSVDEDGNFNVEVEDNVKDQPGSKNEDLLTGSTYTWSSVGPSTDGSFGVNICAPGGAITCVPNWTLQRKRLMNGTSMSSPHVAGCVALLLSACKAMNIKYHPNRIRKAIENSADTKDGLSTLQQGCGMINVVKAWEHLVTHQNDPMQDVNFRVSIDNLVSNNNVARGIYLRQPHETSAKQVFSVHVDPQFTKEDDVDKETQIRRVEFEVNLALSSSTGTNGSSWIETPDLLVLLNNGRSFKIEVDPTNLPPGVHTAQVLGHNVANPSSGPLFRVPITIVKTLPEENNVDLGRLNFTPAEVKRNFLSVPQGATWMDVTVRDTRTEQDKDASSRLTVLHTVQLLPHAAYKSNEHQRYLNLLPGQATVTSIPVHGGTSCELALARYWSASGSTTLDVDVDFRGVTPVGQYRPLLLAGKGGVPIRIESMLQDEGVSPDAKLTHWRSPLSPTKEGVVNPLGERDVWPTRNKQIYEMILTYEFDPSESSKDVSGTGFRPHVPSLNGYIYESTFESQMMLIYDSNKKLLGVSDAHPEEIKAPKKGKVTVKLQVRHSDPTILSKLKDQVIWIERKMSKEISLSVYASHEAMMKGSPKFRKRTLKKGTSLLTYVAEPDLSSLPKGCKAGDLLTGVVNYSSGGGNLPGTGKRPGGYSIRYVVGPSAPSSDDGGKGKEPEPPKDERSEEEKLEEAMLQFKVEKLTKLSSNVKKEDDDVEEKKKYRSLYDSIVESNPSHIPLLMVGMRHEDDEKWRTKRLQKVIESCNLILSKIDQDELVRHYGVTGYYDKEDGDACQERKKMDERKDALIEALARKARATADLENEEKDKDDHKEENDDDDKEETAESATETFDDLLAELKKWIDIDSNLKYSVLTLERERRKGRLGSVLNLLKKLIENDGEDTKGGICPISKPDLLKQRASVFKELGYDHLVEYDKLRSLLSSPKEFALF</sequence>
<evidence type="ECO:0000256" key="3">
    <source>
        <dbReference type="ARBA" id="ARBA00022438"/>
    </source>
</evidence>
<dbReference type="Gene3D" id="3.40.50.200">
    <property type="entry name" value="Peptidase S8/S53 domain"/>
    <property type="match status" value="2"/>
</dbReference>
<dbReference type="PANTHER" id="PTHR43806">
    <property type="entry name" value="PEPTIDASE S8"/>
    <property type="match status" value="1"/>
</dbReference>
<keyword evidence="6 8" id="KW-0720">Serine protease</keyword>
<feature type="signal peptide" evidence="10">
    <location>
        <begin position="1"/>
        <end position="22"/>
    </location>
</feature>
<dbReference type="Pfam" id="PF21223">
    <property type="entry name" value="TPPII_Ig-like-1"/>
    <property type="match status" value="1"/>
</dbReference>
<dbReference type="PROSITE" id="PS51892">
    <property type="entry name" value="SUBTILASE"/>
    <property type="match status" value="1"/>
</dbReference>
<dbReference type="Gene3D" id="1.25.40.710">
    <property type="match status" value="1"/>
</dbReference>
<feature type="active site" description="Charge relay system" evidence="8">
    <location>
        <position position="335"/>
    </location>
</feature>
<comment type="catalytic activity">
    <reaction evidence="7">
        <text>Hydrolysis of proteins with broad specificity for peptide bonds, and a preference for a large uncharged residue in P1. Hydrolyzes peptide amides.</text>
        <dbReference type="EC" id="3.4.21.62"/>
    </reaction>
</comment>
<evidence type="ECO:0000256" key="5">
    <source>
        <dbReference type="ARBA" id="ARBA00022801"/>
    </source>
</evidence>
<comment type="catalytic activity">
    <reaction evidence="1">
        <text>Release of an N-terminal tripeptide from a polypeptide.</text>
        <dbReference type="EC" id="3.4.14.10"/>
    </reaction>
</comment>
<feature type="domain" description="Tripeptidyl-peptidase II first Ig-like" evidence="13">
    <location>
        <begin position="670"/>
        <end position="788"/>
    </location>
</feature>
<dbReference type="PANTHER" id="PTHR43806:SF14">
    <property type="entry name" value="TRIPEPTIDYL-PEPTIDASE 2"/>
    <property type="match status" value="1"/>
</dbReference>
<protein>
    <recommendedName>
        <fullName evidence="16">Tripeptidyl-peptidase II</fullName>
    </recommendedName>
</protein>
<dbReference type="InterPro" id="IPR036852">
    <property type="entry name" value="Peptidase_S8/S53_dom_sf"/>
</dbReference>
<dbReference type="PROSITE" id="PS00137">
    <property type="entry name" value="SUBTILASE_HIS"/>
    <property type="match status" value="1"/>
</dbReference>
<dbReference type="InterPro" id="IPR000209">
    <property type="entry name" value="Peptidase_S8/S53_dom"/>
</dbReference>
<dbReference type="PRINTS" id="PR00723">
    <property type="entry name" value="SUBTILISIN"/>
</dbReference>
<dbReference type="InterPro" id="IPR048383">
    <property type="entry name" value="TPPII_Ig-like-1"/>
</dbReference>
<evidence type="ECO:0000256" key="10">
    <source>
        <dbReference type="SAM" id="SignalP"/>
    </source>
</evidence>
<feature type="compositionally biased region" description="Basic and acidic residues" evidence="9">
    <location>
        <begin position="1170"/>
        <end position="1187"/>
    </location>
</feature>
<dbReference type="Pfam" id="PF00082">
    <property type="entry name" value="Peptidase_S8"/>
    <property type="match status" value="1"/>
</dbReference>
<evidence type="ECO:0000256" key="7">
    <source>
        <dbReference type="ARBA" id="ARBA00023529"/>
    </source>
</evidence>
<evidence type="ECO:0000256" key="8">
    <source>
        <dbReference type="PROSITE-ProRule" id="PRU01240"/>
    </source>
</evidence>